<dbReference type="InterPro" id="IPR000242">
    <property type="entry name" value="PTP_cat"/>
</dbReference>
<feature type="compositionally biased region" description="Acidic residues" evidence="2">
    <location>
        <begin position="418"/>
        <end position="436"/>
    </location>
</feature>
<feature type="domain" description="Tyrosine-protein phosphatase" evidence="3">
    <location>
        <begin position="114"/>
        <end position="376"/>
    </location>
</feature>
<reference evidence="5" key="1">
    <citation type="journal article" date="2020" name="Stud. Mycol.">
        <title>101 Dothideomycetes genomes: a test case for predicting lifestyles and emergence of pathogens.</title>
        <authorList>
            <person name="Haridas S."/>
            <person name="Albert R."/>
            <person name="Binder M."/>
            <person name="Bloem J."/>
            <person name="Labutti K."/>
            <person name="Salamov A."/>
            <person name="Andreopoulos B."/>
            <person name="Baker S."/>
            <person name="Barry K."/>
            <person name="Bills G."/>
            <person name="Bluhm B."/>
            <person name="Cannon C."/>
            <person name="Castanera R."/>
            <person name="Culley D."/>
            <person name="Daum C."/>
            <person name="Ezra D."/>
            <person name="Gonzalez J."/>
            <person name="Henrissat B."/>
            <person name="Kuo A."/>
            <person name="Liang C."/>
            <person name="Lipzen A."/>
            <person name="Lutzoni F."/>
            <person name="Magnuson J."/>
            <person name="Mondo S."/>
            <person name="Nolan M."/>
            <person name="Ohm R."/>
            <person name="Pangilinan J."/>
            <person name="Park H.-J."/>
            <person name="Ramirez L."/>
            <person name="Alfaro M."/>
            <person name="Sun H."/>
            <person name="Tritt A."/>
            <person name="Yoshinaga Y."/>
            <person name="Zwiers L.-H."/>
            <person name="Turgeon B."/>
            <person name="Goodwin S."/>
            <person name="Spatafora J."/>
            <person name="Crous P."/>
            <person name="Grigoriev I."/>
        </authorList>
    </citation>
    <scope>NUCLEOTIDE SEQUENCE</scope>
    <source>
        <strain evidence="5">CBS 107.79</strain>
    </source>
</reference>
<dbReference type="InterPro" id="IPR050348">
    <property type="entry name" value="Protein-Tyr_Phosphatase"/>
</dbReference>
<accession>A0A6A5VKA0</accession>
<dbReference type="GO" id="GO:0004725">
    <property type="term" value="F:protein tyrosine phosphatase activity"/>
    <property type="evidence" value="ECO:0007669"/>
    <property type="project" value="InterPro"/>
</dbReference>
<dbReference type="InterPro" id="IPR029021">
    <property type="entry name" value="Prot-tyrosine_phosphatase-like"/>
</dbReference>
<keyword evidence="6" id="KW-1185">Reference proteome</keyword>
<feature type="compositionally biased region" description="Polar residues" evidence="2">
    <location>
        <begin position="40"/>
        <end position="60"/>
    </location>
</feature>
<evidence type="ECO:0000259" key="4">
    <source>
        <dbReference type="PROSITE" id="PS50056"/>
    </source>
</evidence>
<organism evidence="5 6">
    <name type="scientific">Bimuria novae-zelandiae CBS 107.79</name>
    <dbReference type="NCBI Taxonomy" id="1447943"/>
    <lineage>
        <taxon>Eukaryota</taxon>
        <taxon>Fungi</taxon>
        <taxon>Dikarya</taxon>
        <taxon>Ascomycota</taxon>
        <taxon>Pezizomycotina</taxon>
        <taxon>Dothideomycetes</taxon>
        <taxon>Pleosporomycetidae</taxon>
        <taxon>Pleosporales</taxon>
        <taxon>Massarineae</taxon>
        <taxon>Didymosphaeriaceae</taxon>
        <taxon>Bimuria</taxon>
    </lineage>
</organism>
<dbReference type="SMART" id="SM00404">
    <property type="entry name" value="PTPc_motif"/>
    <property type="match status" value="1"/>
</dbReference>
<dbReference type="PRINTS" id="PR00700">
    <property type="entry name" value="PRTYPHPHTASE"/>
</dbReference>
<evidence type="ECO:0000313" key="5">
    <source>
        <dbReference type="EMBL" id="KAF1977050.1"/>
    </source>
</evidence>
<dbReference type="EMBL" id="ML976664">
    <property type="protein sequence ID" value="KAF1977050.1"/>
    <property type="molecule type" value="Genomic_DNA"/>
</dbReference>
<gene>
    <name evidence="5" type="ORF">BU23DRAFT_578160</name>
</gene>
<sequence>MSTTSLQVPPSPSSSKRSRSKDSAHSTATSSLDTPHFTPAASTQSLVIPNPGEQPSNLQPAEQDPTPYPAFLRLSADIHQKFADLEWEQRQRTLHTLQNGDSEHPSHFVRCTGEEIKDRNRYMNVDPYQGNRVRLKVPEGWNDYINASPVELKSSGSDKVLKYIATQGPKYETYPHFWRMIWHETTSPAVIVMLTQTYEAAREKCFPYYPQQLDAPSIRVNAQNEYEDGFIHDLKLASLENRDDVRAQVRELDMTTEDGSESRKIWHLLFAGWPDFLVPEGADRAALLRLITMSREKNADNATNPRIVHCSAGVGRSGTFIALDWLLQELDDGSLDEVQDNEDPVFGVVSRLREQRMMMVQSEPQLAFIYDVVRERWRARWISQHPEEAESLGVTHTLNEAPEGPRLKRQKSHKNGAEGDEDERAELEAELLDAEMDFDKGKT</sequence>
<dbReference type="PANTHER" id="PTHR19134">
    <property type="entry name" value="RECEPTOR-TYPE TYROSINE-PROTEIN PHOSPHATASE"/>
    <property type="match status" value="1"/>
</dbReference>
<feature type="region of interest" description="Disordered" evidence="2">
    <location>
        <begin position="388"/>
        <end position="443"/>
    </location>
</feature>
<dbReference type="Pfam" id="PF00102">
    <property type="entry name" value="Y_phosphatase"/>
    <property type="match status" value="1"/>
</dbReference>
<dbReference type="SMART" id="SM00194">
    <property type="entry name" value="PTPc"/>
    <property type="match status" value="1"/>
</dbReference>
<comment type="similarity">
    <text evidence="1">Belongs to the protein-tyrosine phosphatase family. Non-receptor class subfamily.</text>
</comment>
<dbReference type="CDD" id="cd18533">
    <property type="entry name" value="PTP_fungal"/>
    <property type="match status" value="1"/>
</dbReference>
<dbReference type="InterPro" id="IPR000387">
    <property type="entry name" value="Tyr_Pase_dom"/>
</dbReference>
<dbReference type="PROSITE" id="PS00383">
    <property type="entry name" value="TYR_PHOSPHATASE_1"/>
    <property type="match status" value="1"/>
</dbReference>
<dbReference type="SUPFAM" id="SSF52799">
    <property type="entry name" value="(Phosphotyrosine protein) phosphatases II"/>
    <property type="match status" value="1"/>
</dbReference>
<protein>
    <submittedName>
        <fullName evidence="5">Tyrosine-protein phosphatase 2</fullName>
    </submittedName>
</protein>
<dbReference type="Proteomes" id="UP000800036">
    <property type="component" value="Unassembled WGS sequence"/>
</dbReference>
<name>A0A6A5VKA0_9PLEO</name>
<proteinExistence type="inferred from homology"/>
<dbReference type="PANTHER" id="PTHR19134:SF449">
    <property type="entry name" value="TYROSINE-PROTEIN PHOSPHATASE 1"/>
    <property type="match status" value="1"/>
</dbReference>
<dbReference type="PROSITE" id="PS50056">
    <property type="entry name" value="TYR_PHOSPHATASE_2"/>
    <property type="match status" value="1"/>
</dbReference>
<evidence type="ECO:0000256" key="1">
    <source>
        <dbReference type="ARBA" id="ARBA00009649"/>
    </source>
</evidence>
<evidence type="ECO:0000313" key="6">
    <source>
        <dbReference type="Proteomes" id="UP000800036"/>
    </source>
</evidence>
<evidence type="ECO:0000259" key="3">
    <source>
        <dbReference type="PROSITE" id="PS50055"/>
    </source>
</evidence>
<dbReference type="PROSITE" id="PS50055">
    <property type="entry name" value="TYR_PHOSPHATASE_PTP"/>
    <property type="match status" value="1"/>
</dbReference>
<dbReference type="OrthoDB" id="10253954at2759"/>
<dbReference type="InterPro" id="IPR016130">
    <property type="entry name" value="Tyr_Pase_AS"/>
</dbReference>
<feature type="region of interest" description="Disordered" evidence="2">
    <location>
        <begin position="1"/>
        <end position="68"/>
    </location>
</feature>
<dbReference type="InterPro" id="IPR003595">
    <property type="entry name" value="Tyr_Pase_cat"/>
</dbReference>
<dbReference type="Gene3D" id="3.90.190.10">
    <property type="entry name" value="Protein tyrosine phosphatase superfamily"/>
    <property type="match status" value="1"/>
</dbReference>
<evidence type="ECO:0000256" key="2">
    <source>
        <dbReference type="SAM" id="MobiDB-lite"/>
    </source>
</evidence>
<feature type="domain" description="Tyrosine specific protein phosphatases" evidence="4">
    <location>
        <begin position="285"/>
        <end position="367"/>
    </location>
</feature>
<dbReference type="AlphaFoldDB" id="A0A6A5VKA0"/>